<feature type="transmembrane region" description="Helical" evidence="2">
    <location>
        <begin position="562"/>
        <end position="585"/>
    </location>
</feature>
<dbReference type="RefSeq" id="WP_153684461.1">
    <property type="nucleotide sequence ID" value="NZ_WJIF01000004.1"/>
</dbReference>
<comment type="caution">
    <text evidence="3">The sequence shown here is derived from an EMBL/GenBank/DDBJ whole genome shotgun (WGS) entry which is preliminary data.</text>
</comment>
<keyword evidence="4" id="KW-1185">Reference proteome</keyword>
<feature type="transmembrane region" description="Helical" evidence="2">
    <location>
        <begin position="669"/>
        <end position="688"/>
    </location>
</feature>
<name>A0A6I2FDJ1_9MICO</name>
<reference evidence="3 4" key="1">
    <citation type="submission" date="2019-10" db="EMBL/GenBank/DDBJ databases">
        <authorList>
            <person name="Nie G."/>
            <person name="Ming H."/>
            <person name="Yi B."/>
        </authorList>
    </citation>
    <scope>NUCLEOTIDE SEQUENCE [LARGE SCALE GENOMIC DNA]</scope>
    <source>
        <strain evidence="3 4">CFH 90414</strain>
    </source>
</reference>
<protein>
    <submittedName>
        <fullName evidence="3">Uncharacterized protein</fullName>
    </submittedName>
</protein>
<keyword evidence="2" id="KW-0472">Membrane</keyword>
<evidence type="ECO:0000256" key="2">
    <source>
        <dbReference type="SAM" id="Phobius"/>
    </source>
</evidence>
<dbReference type="Proteomes" id="UP000431080">
    <property type="component" value="Unassembled WGS sequence"/>
</dbReference>
<feature type="transmembrane region" description="Helical" evidence="2">
    <location>
        <begin position="642"/>
        <end position="663"/>
    </location>
</feature>
<evidence type="ECO:0000313" key="3">
    <source>
        <dbReference type="EMBL" id="MRG59993.1"/>
    </source>
</evidence>
<accession>A0A6I2FDJ1</accession>
<dbReference type="EMBL" id="WJIF01000004">
    <property type="protein sequence ID" value="MRG59993.1"/>
    <property type="molecule type" value="Genomic_DNA"/>
</dbReference>
<feature type="compositionally biased region" description="Low complexity" evidence="1">
    <location>
        <begin position="70"/>
        <end position="113"/>
    </location>
</feature>
<organism evidence="3 4">
    <name type="scientific">Agromyces agglutinans</name>
    <dbReference type="NCBI Taxonomy" id="2662258"/>
    <lineage>
        <taxon>Bacteria</taxon>
        <taxon>Bacillati</taxon>
        <taxon>Actinomycetota</taxon>
        <taxon>Actinomycetes</taxon>
        <taxon>Micrococcales</taxon>
        <taxon>Microbacteriaceae</taxon>
        <taxon>Agromyces</taxon>
    </lineage>
</organism>
<dbReference type="AlphaFoldDB" id="A0A6I2FDJ1"/>
<sequence length="692" mass="72212">MPERRCEVCGEANDPAARFCRVCDAYLGWDSGAATLDGEPLAGEVPTVVEAVETSAVPVMEHSATASGAASAEASVVGEPPAPAEGAAPEASVSTESAPAEASTAPASGPPAGRIEAPEAVLDSAEATVAPGAPASVVLRLTNPSSIVDGYRIELVDPPPWLGFAHGDAHLMPTQELAVPLELTLREGMLVLAQRVALTVRASSLADPTRSTEVALHLTVPPLGPNASLEVRPSLIRLDDQAAGEFTVRLDNRAANFPQTVRLAASDTEEVVRFAFAPAVVTVPAGQAVEVVVAFTAPEPEPGRELSRQLTVEAGNDAGRTAVPVTLVQRTAAAPVDAPLRVRVEPQTLRIERGNLADFDVLIDHRGGHAERTVTVSGRDPGRAIGFAFSSEQVVLEPGAVQRVRGRLSAPLPPRGETAQHPFTVVVSDGMQDAEASGLVELSSPPEPILTAVIDVEPASQLVVNERHATFQVTVDNRRGFEALEVRLEGESEDGTARMRFEPAQLVVPPGGVAGARLIVEAPRPEPSESATRRMRVIATDGLRSIEAPAALTQATADRRPIIGRVLVILGGILVIIGALAEWFAGFTPFLPSIELIGAIARGQVNLADLALTEPATRTLVLLFAALMLLGMIGRSGRLTRFAAILIVLLTVGWLVFLAIVAVVPPLGFGLVLVWVGAVAGFVGGVLARARG</sequence>
<evidence type="ECO:0000313" key="4">
    <source>
        <dbReference type="Proteomes" id="UP000431080"/>
    </source>
</evidence>
<feature type="transmembrane region" description="Helical" evidence="2">
    <location>
        <begin position="616"/>
        <end position="635"/>
    </location>
</feature>
<proteinExistence type="predicted"/>
<keyword evidence="2" id="KW-1133">Transmembrane helix</keyword>
<evidence type="ECO:0000256" key="1">
    <source>
        <dbReference type="SAM" id="MobiDB-lite"/>
    </source>
</evidence>
<gene>
    <name evidence="3" type="ORF">GE115_08945</name>
</gene>
<feature type="region of interest" description="Disordered" evidence="1">
    <location>
        <begin position="70"/>
        <end position="115"/>
    </location>
</feature>
<keyword evidence="2" id="KW-0812">Transmembrane</keyword>